<dbReference type="EMBL" id="JAWXXV010000001">
    <property type="protein sequence ID" value="MDX5983474.1"/>
    <property type="molecule type" value="Genomic_DNA"/>
</dbReference>
<dbReference type="Proteomes" id="UP001279660">
    <property type="component" value="Unassembled WGS sequence"/>
</dbReference>
<accession>A0ABU4PL42</accession>
<reference evidence="1 2" key="1">
    <citation type="submission" date="2023-11" db="EMBL/GenBank/DDBJ databases">
        <title>MicrobeMod: A computational toolkit for identifying prokaryotic methylation and restriction-modification with nanopore sequencing.</title>
        <authorList>
            <person name="Crits-Christoph A."/>
            <person name="Kang S.C."/>
            <person name="Lee H."/>
            <person name="Ostrov N."/>
        </authorList>
    </citation>
    <scope>NUCLEOTIDE SEQUENCE [LARGE SCALE GENOMIC DNA]</scope>
    <source>
        <strain evidence="1 2">ATCC 14820</strain>
    </source>
</reference>
<dbReference type="Gene3D" id="3.40.50.300">
    <property type="entry name" value="P-loop containing nucleotide triphosphate hydrolases"/>
    <property type="match status" value="1"/>
</dbReference>
<dbReference type="CDD" id="cd02019">
    <property type="entry name" value="NK"/>
    <property type="match status" value="1"/>
</dbReference>
<gene>
    <name evidence="1" type="ORF">SIL82_04315</name>
</gene>
<dbReference type="RefSeq" id="WP_010405053.1">
    <property type="nucleotide sequence ID" value="NZ_JAWXXV010000001.1"/>
</dbReference>
<dbReference type="InterPro" id="IPR052922">
    <property type="entry name" value="Cytidylate_Kinase-2"/>
</dbReference>
<dbReference type="PANTHER" id="PTHR37816:SF3">
    <property type="entry name" value="MODULATES DNA TOPOLOGY"/>
    <property type="match status" value="1"/>
</dbReference>
<organism evidence="1 2">
    <name type="scientific">Sphingomonas echinoides</name>
    <dbReference type="NCBI Taxonomy" id="59803"/>
    <lineage>
        <taxon>Bacteria</taxon>
        <taxon>Pseudomonadati</taxon>
        <taxon>Pseudomonadota</taxon>
        <taxon>Alphaproteobacteria</taxon>
        <taxon>Sphingomonadales</taxon>
        <taxon>Sphingomonadaceae</taxon>
        <taxon>Sphingomonas</taxon>
    </lineage>
</organism>
<proteinExistence type="predicted"/>
<evidence type="ECO:0000313" key="1">
    <source>
        <dbReference type="EMBL" id="MDX5983474.1"/>
    </source>
</evidence>
<keyword evidence="2" id="KW-1185">Reference proteome</keyword>
<dbReference type="PANTHER" id="PTHR37816">
    <property type="entry name" value="YALI0E33011P"/>
    <property type="match status" value="1"/>
</dbReference>
<dbReference type="InterPro" id="IPR027417">
    <property type="entry name" value="P-loop_NTPase"/>
</dbReference>
<sequence>MTLDALGPRICIMGPSNSGKSTLAVAIGRARGLSPVHLDQLRHRPNTDWQERPEAEFIALHDAAILGDRWVIEGNYSRCLPQRLERATGVILLDASTLTSLLRYFQRCWFQRNRHGALEGGVDRVNWLMIHHIVAVTPASRKRYAAMFADIALPKIKLATARELNAFYRSEDLRR</sequence>
<comment type="caution">
    <text evidence="1">The sequence shown here is derived from an EMBL/GenBank/DDBJ whole genome shotgun (WGS) entry which is preliminary data.</text>
</comment>
<dbReference type="SUPFAM" id="SSF52540">
    <property type="entry name" value="P-loop containing nucleoside triphosphate hydrolases"/>
    <property type="match status" value="1"/>
</dbReference>
<name>A0ABU4PL42_9SPHN</name>
<protein>
    <submittedName>
        <fullName evidence="1">AAA family ATPase</fullName>
    </submittedName>
</protein>
<evidence type="ECO:0000313" key="2">
    <source>
        <dbReference type="Proteomes" id="UP001279660"/>
    </source>
</evidence>